<evidence type="ECO:0000256" key="1">
    <source>
        <dbReference type="SAM" id="SignalP"/>
    </source>
</evidence>
<feature type="chain" id="PRO_5046696684" description="GLPGLI family protein" evidence="1">
    <location>
        <begin position="22"/>
        <end position="222"/>
    </location>
</feature>
<evidence type="ECO:0000313" key="2">
    <source>
        <dbReference type="EMBL" id="GLB47843.1"/>
    </source>
</evidence>
<evidence type="ECO:0000313" key="3">
    <source>
        <dbReference type="Proteomes" id="UP001143543"/>
    </source>
</evidence>
<keyword evidence="3" id="KW-1185">Reference proteome</keyword>
<feature type="signal peptide" evidence="1">
    <location>
        <begin position="1"/>
        <end position="21"/>
    </location>
</feature>
<gene>
    <name evidence="2" type="ORF">Y10_02110</name>
</gene>
<keyword evidence="1" id="KW-0732">Signal</keyword>
<dbReference type="Proteomes" id="UP001143543">
    <property type="component" value="Unassembled WGS sequence"/>
</dbReference>
<reference evidence="2" key="1">
    <citation type="submission" date="2022-07" db="EMBL/GenBank/DDBJ databases">
        <title>Taxonomy of Novel Oxalotrophic and Methylotrophic Bacteria.</title>
        <authorList>
            <person name="Sahin N."/>
            <person name="Tani A."/>
        </authorList>
    </citation>
    <scope>NUCLEOTIDE SEQUENCE</scope>
    <source>
        <strain evidence="2">Y10</strain>
    </source>
</reference>
<comment type="caution">
    <text evidence="2">The sequence shown here is derived from an EMBL/GenBank/DDBJ whole genome shotgun (WGS) entry which is preliminary data.</text>
</comment>
<organism evidence="2 3">
    <name type="scientific">Neptunitalea lumnitzerae</name>
    <dbReference type="NCBI Taxonomy" id="2965509"/>
    <lineage>
        <taxon>Bacteria</taxon>
        <taxon>Pseudomonadati</taxon>
        <taxon>Bacteroidota</taxon>
        <taxon>Flavobacteriia</taxon>
        <taxon>Flavobacteriales</taxon>
        <taxon>Flavobacteriaceae</taxon>
        <taxon>Neptunitalea</taxon>
    </lineage>
</organism>
<evidence type="ECO:0008006" key="4">
    <source>
        <dbReference type="Google" id="ProtNLM"/>
    </source>
</evidence>
<accession>A0ABQ5MEP3</accession>
<proteinExistence type="predicted"/>
<protein>
    <recommendedName>
        <fullName evidence="4">GLPGLI family protein</fullName>
    </recommendedName>
</protein>
<dbReference type="EMBL" id="BRVO01000001">
    <property type="protein sequence ID" value="GLB47843.1"/>
    <property type="molecule type" value="Genomic_DNA"/>
</dbReference>
<sequence>MHLTRLFLLLCFFTLSLTTKAQKSFEGIITHKITYNFKDNKEYSEYYQTMLSDTITFYIGKKKQMYVFNASASSPTSKNVLLIKKGLDYTYTAGNDTIFTANANENKDVLMSFKKNQKPKKTIMGLECESITMRVKGTEGGYTVTSYYNPKYYLNPKPYKNIEQSFYNQFIEEAKSITLSTIIEYESGLTVTFEAISVNPQNIADSTFELPKDKVYAEGKKQ</sequence>
<dbReference type="RefSeq" id="WP_281763508.1">
    <property type="nucleotide sequence ID" value="NZ_BRVO01000001.1"/>
</dbReference>
<name>A0ABQ5MEP3_9FLAO</name>